<protein>
    <submittedName>
        <fullName evidence="9">Proposed peptidoglycan lipid II flippase MurJ</fullName>
    </submittedName>
</protein>
<dbReference type="PRINTS" id="PR01806">
    <property type="entry name" value="VIRFACTRMVIN"/>
</dbReference>
<evidence type="ECO:0000256" key="1">
    <source>
        <dbReference type="ARBA" id="ARBA00004651"/>
    </source>
</evidence>
<dbReference type="EMBL" id="UOFT01000064">
    <property type="protein sequence ID" value="VAW98060.1"/>
    <property type="molecule type" value="Genomic_DNA"/>
</dbReference>
<feature type="transmembrane region" description="Helical" evidence="8">
    <location>
        <begin position="130"/>
        <end position="151"/>
    </location>
</feature>
<keyword evidence="7 8" id="KW-0472">Membrane</keyword>
<keyword evidence="5" id="KW-0573">Peptidoglycan synthesis</keyword>
<keyword evidence="2" id="KW-1003">Cell membrane</keyword>
<dbReference type="GO" id="GO:0005886">
    <property type="term" value="C:plasma membrane"/>
    <property type="evidence" value="ECO:0007669"/>
    <property type="project" value="UniProtKB-SubCell"/>
</dbReference>
<keyword evidence="6 8" id="KW-1133">Transmembrane helix</keyword>
<evidence type="ECO:0000313" key="9">
    <source>
        <dbReference type="EMBL" id="VAW98060.1"/>
    </source>
</evidence>
<dbReference type="CDD" id="cd13123">
    <property type="entry name" value="MATE_MurJ_like"/>
    <property type="match status" value="1"/>
</dbReference>
<evidence type="ECO:0000256" key="2">
    <source>
        <dbReference type="ARBA" id="ARBA00022475"/>
    </source>
</evidence>
<dbReference type="InterPro" id="IPR051050">
    <property type="entry name" value="Lipid_II_flippase_MurJ/MviN"/>
</dbReference>
<feature type="transmembrane region" description="Helical" evidence="8">
    <location>
        <begin position="274"/>
        <end position="292"/>
    </location>
</feature>
<sequence length="525" mass="57551">MSLFKSTLVVSAFTLLSRISGLARDIVMAHYFGAGKATDAFFIAFKLPNFLRRLFGEGAFSQAFVPVLTEYKVQRDKSDVADLVQHTMGTLGGFLLLLSAVCLIAAPIVVMAIAWGYIDQPDKIALTTDMFRVTFPYIFFISLTALSASVLNSYGKFAVPAFTPILLNLSLIGSAIWLAPYLDVPVKALAWGVFFAGILQLGFQLPFLYKLGFLRWPRWGWRHSGVRRVMKLMAPGIIGSSVMQINLLFDIFIASFLVTGSITWLYYADRMLEFPLGVFGIALATVILPSLSGKHAAKDPQGFSHMLDFAMRWVFIVGLPAALALFILAKPLLATFLQHGAYSIESIDMSVFALQAYSFGLLAHMLVKVLAPGYFARQDTKTPMKIGLIAMASNMLLNVVFVVSLYLLAVDGLHAGLALATAASGVINAYLLWRGLVRQKVHQPNKGWLRFGSQISLACLAMVAVLLVLLDNIAPWYELSLGSQILNLSLLVIGGAGSYFVVLFILGIRVKDLRRPAENSRDSLI</sequence>
<name>A0A3B1A8Z6_9ZZZZ</name>
<dbReference type="PANTHER" id="PTHR47019">
    <property type="entry name" value="LIPID II FLIPPASE MURJ"/>
    <property type="match status" value="1"/>
</dbReference>
<evidence type="ECO:0000256" key="4">
    <source>
        <dbReference type="ARBA" id="ARBA00022960"/>
    </source>
</evidence>
<dbReference type="Pfam" id="PF03023">
    <property type="entry name" value="MurJ"/>
    <property type="match status" value="1"/>
</dbReference>
<feature type="transmembrane region" description="Helical" evidence="8">
    <location>
        <begin position="485"/>
        <end position="506"/>
    </location>
</feature>
<dbReference type="InterPro" id="IPR004268">
    <property type="entry name" value="MurJ"/>
</dbReference>
<proteinExistence type="inferred from homology"/>
<dbReference type="NCBIfam" id="TIGR01695">
    <property type="entry name" value="murJ_mviN"/>
    <property type="match status" value="1"/>
</dbReference>
<dbReference type="GO" id="GO:0034204">
    <property type="term" value="P:lipid translocation"/>
    <property type="evidence" value="ECO:0007669"/>
    <property type="project" value="TreeGrafter"/>
</dbReference>
<evidence type="ECO:0000256" key="8">
    <source>
        <dbReference type="SAM" id="Phobius"/>
    </source>
</evidence>
<reference evidence="9" key="1">
    <citation type="submission" date="2018-06" db="EMBL/GenBank/DDBJ databases">
        <authorList>
            <person name="Zhirakovskaya E."/>
        </authorList>
    </citation>
    <scope>NUCLEOTIDE SEQUENCE</scope>
</reference>
<feature type="transmembrane region" description="Helical" evidence="8">
    <location>
        <begin position="188"/>
        <end position="209"/>
    </location>
</feature>
<feature type="transmembrane region" description="Helical" evidence="8">
    <location>
        <begin position="415"/>
        <end position="433"/>
    </location>
</feature>
<feature type="transmembrane region" description="Helical" evidence="8">
    <location>
        <begin position="454"/>
        <end position="473"/>
    </location>
</feature>
<keyword evidence="4" id="KW-0133">Cell shape</keyword>
<evidence type="ECO:0000256" key="5">
    <source>
        <dbReference type="ARBA" id="ARBA00022984"/>
    </source>
</evidence>
<feature type="transmembrane region" description="Helical" evidence="8">
    <location>
        <begin position="388"/>
        <end position="409"/>
    </location>
</feature>
<feature type="transmembrane region" description="Helical" evidence="8">
    <location>
        <begin position="158"/>
        <end position="182"/>
    </location>
</feature>
<dbReference type="GO" id="GO:0009252">
    <property type="term" value="P:peptidoglycan biosynthetic process"/>
    <property type="evidence" value="ECO:0007669"/>
    <property type="project" value="UniProtKB-KW"/>
</dbReference>
<organism evidence="9">
    <name type="scientific">hydrothermal vent metagenome</name>
    <dbReference type="NCBI Taxonomy" id="652676"/>
    <lineage>
        <taxon>unclassified sequences</taxon>
        <taxon>metagenomes</taxon>
        <taxon>ecological metagenomes</taxon>
    </lineage>
</organism>
<accession>A0A3B1A8Z6</accession>
<gene>
    <name evidence="9" type="ORF">MNBD_GAMMA23-2269</name>
</gene>
<dbReference type="GO" id="GO:0008360">
    <property type="term" value="P:regulation of cell shape"/>
    <property type="evidence" value="ECO:0007669"/>
    <property type="project" value="UniProtKB-KW"/>
</dbReference>
<feature type="transmembrane region" description="Helical" evidence="8">
    <location>
        <begin position="94"/>
        <end position="118"/>
    </location>
</feature>
<evidence type="ECO:0000256" key="3">
    <source>
        <dbReference type="ARBA" id="ARBA00022692"/>
    </source>
</evidence>
<comment type="subcellular location">
    <subcellularLocation>
        <location evidence="1">Cell membrane</location>
        <topology evidence="1">Multi-pass membrane protein</topology>
    </subcellularLocation>
</comment>
<dbReference type="GO" id="GO:0015648">
    <property type="term" value="F:lipid-linked peptidoglycan transporter activity"/>
    <property type="evidence" value="ECO:0007669"/>
    <property type="project" value="TreeGrafter"/>
</dbReference>
<keyword evidence="3 8" id="KW-0812">Transmembrane</keyword>
<dbReference type="PANTHER" id="PTHR47019:SF1">
    <property type="entry name" value="LIPID II FLIPPASE MURJ"/>
    <property type="match status" value="1"/>
</dbReference>
<dbReference type="PIRSF" id="PIRSF002869">
    <property type="entry name" value="MviN"/>
    <property type="match status" value="1"/>
</dbReference>
<evidence type="ECO:0000256" key="7">
    <source>
        <dbReference type="ARBA" id="ARBA00023136"/>
    </source>
</evidence>
<feature type="transmembrane region" description="Helical" evidence="8">
    <location>
        <begin position="313"/>
        <end position="334"/>
    </location>
</feature>
<dbReference type="HAMAP" id="MF_02078">
    <property type="entry name" value="MurJ_MviN"/>
    <property type="match status" value="1"/>
</dbReference>
<dbReference type="AlphaFoldDB" id="A0A3B1A8Z6"/>
<evidence type="ECO:0000256" key="6">
    <source>
        <dbReference type="ARBA" id="ARBA00022989"/>
    </source>
</evidence>
<feature type="transmembrane region" description="Helical" evidence="8">
    <location>
        <begin position="354"/>
        <end position="376"/>
    </location>
</feature>